<evidence type="ECO:0000313" key="1">
    <source>
        <dbReference type="EMBL" id="EXG77892.1"/>
    </source>
</evidence>
<keyword evidence="2" id="KW-1185">Reference proteome</keyword>
<name>A0ABN0RUH8_9BACT</name>
<protein>
    <submittedName>
        <fullName evidence="1">Uncharacterized protein</fullName>
    </submittedName>
</protein>
<gene>
    <name evidence="1" type="ORF">XylorDRAFT_0242</name>
</gene>
<reference evidence="1" key="1">
    <citation type="submission" date="2013-07" db="EMBL/GenBank/DDBJ databases">
        <authorList>
            <consortium name="DOE Joint Genome Institute"/>
            <person name="Anderson I."/>
            <person name="Huntemann M."/>
            <person name="Han J."/>
            <person name="Chen A."/>
            <person name="Kyrpides N."/>
            <person name="Mavromatis K."/>
            <person name="Markowitz V."/>
            <person name="Palaniappan K."/>
            <person name="Ivanova N."/>
            <person name="Schaumberg A."/>
            <person name="Pati A."/>
            <person name="Liolios K."/>
            <person name="Nordberg H.P."/>
            <person name="Cantor M.N."/>
            <person name="Hua S.X."/>
            <person name="Woyke T."/>
        </authorList>
    </citation>
    <scope>NUCLEOTIDE SEQUENCE [LARGE SCALE GENOMIC DNA]</scope>
    <source>
        <strain evidence="1">DSM 17970</strain>
    </source>
</reference>
<evidence type="ECO:0000313" key="2">
    <source>
        <dbReference type="Proteomes" id="UP000243438"/>
    </source>
</evidence>
<dbReference type="Proteomes" id="UP000243438">
    <property type="component" value="Unassembled WGS sequence"/>
</dbReference>
<organism evidence="1 2">
    <name type="scientific">Xylanibacter oryzae DSM 17970</name>
    <dbReference type="NCBI Taxonomy" id="915438"/>
    <lineage>
        <taxon>Bacteria</taxon>
        <taxon>Pseudomonadati</taxon>
        <taxon>Bacteroidota</taxon>
        <taxon>Bacteroidia</taxon>
        <taxon>Bacteroidales</taxon>
        <taxon>Prevotellaceae</taxon>
        <taxon>Xylanibacter</taxon>
    </lineage>
</organism>
<proteinExistence type="predicted"/>
<sequence>MHIIIKTYIFNSLCHYKSDSHINHTICYLNTKDPEYITHSESKTNNHTINIYNKPIDF</sequence>
<dbReference type="EMBL" id="JFBS01000001">
    <property type="protein sequence ID" value="EXG77892.1"/>
    <property type="molecule type" value="Genomic_DNA"/>
</dbReference>
<comment type="caution">
    <text evidence="1">The sequence shown here is derived from an EMBL/GenBank/DDBJ whole genome shotgun (WGS) entry which is preliminary data.</text>
</comment>
<accession>A0ABN0RUH8</accession>